<keyword evidence="1" id="KW-0732">Signal</keyword>
<sequence>MSRLVWLLVLGVLLTACQRHESPTPHGRFERVWLGVPSGPVHSVVIWLMPGRSRTAIDRRLGELLVNKGALVISVSAPGLLARMAEDGDECLLPAGDLDNLARETQAQVGLDRYVPPVLAGRGGGAALAYAALAQAPTGGFAGGLSLDFDATLASAVPFCPGRGLRANFDARQGRSSLQPDAQPVAPWVVSPMSRDPAFVRRFVNHAPDAVAVVAELPPVSDPLPHLRETLQRADRALRSRLPQQPPITRLDAGQLPLIEVPAMGANAPVWALLMSGDGGWAGLDRDLSRLLAAQGVAVVGFDSLRYFWQPRTPEGLAQDLRRILTRYQTRWPDRAVILIGYSQGANVLPFAYQRLPAELQARVARLVLLGPGERAAFAFQVSQWWRKDTGNYDVLPAARRLPGERTLCVYGQDEAEESICPRLAGTLPVMALPGGHHFDGDMAHLARIVLGAPAY</sequence>
<feature type="signal peptide" evidence="1">
    <location>
        <begin position="1"/>
        <end position="21"/>
    </location>
</feature>
<evidence type="ECO:0000256" key="1">
    <source>
        <dbReference type="SAM" id="SignalP"/>
    </source>
</evidence>
<evidence type="ECO:0000259" key="2">
    <source>
        <dbReference type="Pfam" id="PF06057"/>
    </source>
</evidence>
<dbReference type="PIRSF" id="PIRSF029063">
    <property type="entry name" value="IV_sec_VirJ"/>
    <property type="match status" value="1"/>
</dbReference>
<dbReference type="EMBL" id="SRIO01000005">
    <property type="protein sequence ID" value="TFZ83001.1"/>
    <property type="molecule type" value="Genomic_DNA"/>
</dbReference>
<dbReference type="Proteomes" id="UP000297890">
    <property type="component" value="Unassembled WGS sequence"/>
</dbReference>
<dbReference type="AlphaFoldDB" id="A0A4Z0FAP2"/>
<dbReference type="InterPro" id="IPR011225">
    <property type="entry name" value="IV_sec_VirJ"/>
</dbReference>
<organism evidence="3 4">
    <name type="scientific">Candidatus Macondimonas diazotrophica</name>
    <dbReference type="NCBI Taxonomy" id="2305248"/>
    <lineage>
        <taxon>Bacteria</taxon>
        <taxon>Pseudomonadati</taxon>
        <taxon>Pseudomonadota</taxon>
        <taxon>Gammaproteobacteria</taxon>
        <taxon>Chromatiales</taxon>
        <taxon>Ectothiorhodospiraceae</taxon>
        <taxon>Candidatus Macondimonas</taxon>
    </lineage>
</organism>
<reference evidence="3 4" key="1">
    <citation type="journal article" date="2019" name="ISME J.">
        <title>Candidatus Macondimonas diazotrophica, a novel gammaproteobacterial genus dominating crude-oil-contaminated coastal sediments.</title>
        <authorList>
            <person name="Karthikeyan S."/>
            <person name="Konstantinidis K."/>
        </authorList>
    </citation>
    <scope>NUCLEOTIDE SEQUENCE [LARGE SCALE GENOMIC DNA]</scope>
    <source>
        <strain evidence="3 4">KTK01</strain>
    </source>
</reference>
<dbReference type="OrthoDB" id="641022at2"/>
<dbReference type="InterPro" id="IPR029058">
    <property type="entry name" value="AB_hydrolase_fold"/>
</dbReference>
<accession>A0A4Z0FAP2</accession>
<keyword evidence="4" id="KW-1185">Reference proteome</keyword>
<gene>
    <name evidence="3" type="ORF">E4680_04985</name>
</gene>
<dbReference type="Gene3D" id="3.40.50.1820">
    <property type="entry name" value="alpha/beta hydrolase"/>
    <property type="match status" value="1"/>
</dbReference>
<proteinExistence type="predicted"/>
<protein>
    <submittedName>
        <fullName evidence="3">Virulence factor family protein</fullName>
    </submittedName>
</protein>
<dbReference type="SUPFAM" id="SSF53474">
    <property type="entry name" value="alpha/beta-Hydrolases"/>
    <property type="match status" value="2"/>
</dbReference>
<feature type="chain" id="PRO_5021261638" evidence="1">
    <location>
        <begin position="22"/>
        <end position="456"/>
    </location>
</feature>
<feature type="domain" description="Bacterial virulence" evidence="2">
    <location>
        <begin position="272"/>
        <end position="451"/>
    </location>
</feature>
<dbReference type="Pfam" id="PF06057">
    <property type="entry name" value="VirJ"/>
    <property type="match status" value="1"/>
</dbReference>
<dbReference type="RefSeq" id="WP_135281301.1">
    <property type="nucleotide sequence ID" value="NZ_SRIO01000005.1"/>
</dbReference>
<comment type="caution">
    <text evidence="3">The sequence shown here is derived from an EMBL/GenBank/DDBJ whole genome shotgun (WGS) entry which is preliminary data.</text>
</comment>
<name>A0A4Z0FAP2_9GAMM</name>
<dbReference type="InterPro" id="IPR010333">
    <property type="entry name" value="VirJ"/>
</dbReference>
<evidence type="ECO:0000313" key="3">
    <source>
        <dbReference type="EMBL" id="TFZ83001.1"/>
    </source>
</evidence>
<dbReference type="PROSITE" id="PS51257">
    <property type="entry name" value="PROKAR_LIPOPROTEIN"/>
    <property type="match status" value="1"/>
</dbReference>
<evidence type="ECO:0000313" key="4">
    <source>
        <dbReference type="Proteomes" id="UP000297890"/>
    </source>
</evidence>